<reference evidence="3" key="1">
    <citation type="journal article" date="2020" name="mSystems">
        <title>Genome- and Community-Level Interaction Insights into Carbon Utilization and Element Cycling Functions of Hydrothermarchaeota in Hydrothermal Sediment.</title>
        <authorList>
            <person name="Zhou Z."/>
            <person name="Liu Y."/>
            <person name="Xu W."/>
            <person name="Pan J."/>
            <person name="Luo Z.H."/>
            <person name="Li M."/>
        </authorList>
    </citation>
    <scope>NUCLEOTIDE SEQUENCE</scope>
    <source>
        <strain evidence="3">HyVt-347</strain>
    </source>
</reference>
<name>A0A9C9TIP8_9HYPH</name>
<organism evidence="3 4">
    <name type="scientific">Aurantimonas coralicida</name>
    <dbReference type="NCBI Taxonomy" id="182270"/>
    <lineage>
        <taxon>Bacteria</taxon>
        <taxon>Pseudomonadati</taxon>
        <taxon>Pseudomonadota</taxon>
        <taxon>Alphaproteobacteria</taxon>
        <taxon>Hyphomicrobiales</taxon>
        <taxon>Aurantimonadaceae</taxon>
        <taxon>Aurantimonas</taxon>
    </lineage>
</organism>
<sequence length="239" mass="24974">MCIARIGDAIVRSAVGAAMAGLTILAATVPTVAADCKTSPRQGIDWSACDRRNLMLSGANLAGANLDSTDFTLTDLRNANLTSASLEKATLVRVSLDGAVADKANFTNVEAYRANLRRLSARGALFLGSEFSRADFSNADLAGSSFEKAELGRASFEGADLTDTTFTFANLARANLQKVRAGGSLDFTGTHMFLTRIEGLDLSGARGLVQEQIDNACGDTKTTLPVGLSSPGAWPCASE</sequence>
<gene>
    <name evidence="3" type="ORF">ENH89_17035</name>
</gene>
<dbReference type="SUPFAM" id="SSF141571">
    <property type="entry name" value="Pentapeptide repeat-like"/>
    <property type="match status" value="1"/>
</dbReference>
<feature type="chain" id="PRO_5039611493" evidence="2">
    <location>
        <begin position="34"/>
        <end position="239"/>
    </location>
</feature>
<evidence type="ECO:0000313" key="3">
    <source>
        <dbReference type="EMBL" id="HEU01996.1"/>
    </source>
</evidence>
<comment type="caution">
    <text evidence="3">The sequence shown here is derived from an EMBL/GenBank/DDBJ whole genome shotgun (WGS) entry which is preliminary data.</text>
</comment>
<dbReference type="Proteomes" id="UP000885680">
    <property type="component" value="Unassembled WGS sequence"/>
</dbReference>
<evidence type="ECO:0000256" key="1">
    <source>
        <dbReference type="ARBA" id="ARBA00022737"/>
    </source>
</evidence>
<accession>A0A9C9TIP8</accession>
<dbReference type="PANTHER" id="PTHR47485:SF1">
    <property type="entry name" value="THYLAKOID LUMENAL 17.4 KDA PROTEIN, CHLOROPLASTIC"/>
    <property type="match status" value="1"/>
</dbReference>
<dbReference type="InterPro" id="IPR001646">
    <property type="entry name" value="5peptide_repeat"/>
</dbReference>
<dbReference type="PANTHER" id="PTHR47485">
    <property type="entry name" value="THYLAKOID LUMENAL 17.4 KDA PROTEIN, CHLOROPLASTIC"/>
    <property type="match status" value="1"/>
</dbReference>
<keyword evidence="2" id="KW-0732">Signal</keyword>
<evidence type="ECO:0000256" key="2">
    <source>
        <dbReference type="SAM" id="SignalP"/>
    </source>
</evidence>
<proteinExistence type="predicted"/>
<protein>
    <submittedName>
        <fullName evidence="3">Pentapeptide repeat-containing protein</fullName>
    </submittedName>
</protein>
<keyword evidence="1" id="KW-0677">Repeat</keyword>
<dbReference type="AlphaFoldDB" id="A0A9C9TIP8"/>
<dbReference type="Gene3D" id="2.160.20.80">
    <property type="entry name" value="E3 ubiquitin-protein ligase SopA"/>
    <property type="match status" value="1"/>
</dbReference>
<dbReference type="EMBL" id="DRGN01000247">
    <property type="protein sequence ID" value="HEU01996.1"/>
    <property type="molecule type" value="Genomic_DNA"/>
</dbReference>
<feature type="signal peptide" evidence="2">
    <location>
        <begin position="1"/>
        <end position="33"/>
    </location>
</feature>
<evidence type="ECO:0000313" key="4">
    <source>
        <dbReference type="Proteomes" id="UP000885680"/>
    </source>
</evidence>
<dbReference type="Pfam" id="PF00805">
    <property type="entry name" value="Pentapeptide"/>
    <property type="match status" value="2"/>
</dbReference>